<evidence type="ECO:0000313" key="10">
    <source>
        <dbReference type="Proteomes" id="UP001221208"/>
    </source>
</evidence>
<gene>
    <name evidence="9" type="ORF">OIK44_12595</name>
</gene>
<evidence type="ECO:0000256" key="1">
    <source>
        <dbReference type="ARBA" id="ARBA00004651"/>
    </source>
</evidence>
<feature type="transmembrane region" description="Helical" evidence="7">
    <location>
        <begin position="21"/>
        <end position="39"/>
    </location>
</feature>
<comment type="caution">
    <text evidence="9">The sequence shown here is derived from an EMBL/GenBank/DDBJ whole genome shotgun (WGS) entry which is preliminary data.</text>
</comment>
<reference evidence="9 10" key="1">
    <citation type="submission" date="2022-10" db="EMBL/GenBank/DDBJ databases">
        <title>Janthinobacterium sp. hw3 Genome sequencing.</title>
        <authorList>
            <person name="Park S."/>
        </authorList>
    </citation>
    <scope>NUCLEOTIDE SEQUENCE [LARGE SCALE GENOMIC DNA]</scope>
    <source>
        <strain evidence="10">hw3</strain>
    </source>
</reference>
<dbReference type="RefSeq" id="WP_273671103.1">
    <property type="nucleotide sequence ID" value="NZ_JAQQXR010000004.1"/>
</dbReference>
<feature type="transmembrane region" description="Helical" evidence="7">
    <location>
        <begin position="432"/>
        <end position="450"/>
    </location>
</feature>
<evidence type="ECO:0000256" key="2">
    <source>
        <dbReference type="ARBA" id="ARBA00022475"/>
    </source>
</evidence>
<evidence type="ECO:0000256" key="7">
    <source>
        <dbReference type="SAM" id="Phobius"/>
    </source>
</evidence>
<accession>A0ABT5K2D7</accession>
<dbReference type="Pfam" id="PF02687">
    <property type="entry name" value="FtsX"/>
    <property type="match status" value="1"/>
</dbReference>
<dbReference type="Proteomes" id="UP001221208">
    <property type="component" value="Unassembled WGS sequence"/>
</dbReference>
<proteinExistence type="inferred from homology"/>
<feature type="domain" description="ABC3 transporter permease C-terminal" evidence="8">
    <location>
        <begin position="333"/>
        <end position="460"/>
    </location>
</feature>
<evidence type="ECO:0000256" key="5">
    <source>
        <dbReference type="ARBA" id="ARBA00023136"/>
    </source>
</evidence>
<evidence type="ECO:0000313" key="9">
    <source>
        <dbReference type="EMBL" id="MDC8758426.1"/>
    </source>
</evidence>
<feature type="transmembrane region" description="Helical" evidence="7">
    <location>
        <begin position="330"/>
        <end position="355"/>
    </location>
</feature>
<dbReference type="InterPro" id="IPR050250">
    <property type="entry name" value="Macrolide_Exporter_MacB"/>
</dbReference>
<keyword evidence="3 7" id="KW-0812">Transmembrane</keyword>
<dbReference type="InterPro" id="IPR003838">
    <property type="entry name" value="ABC3_permease_C"/>
</dbReference>
<sequence length="467" mass="49956">MMVFSLALRNLLRNRRRSLMTLSAMVVGLVSMLIFGGYARNAILSTQTGYVQYHGHLQIQRKGYFLYGSGNPVAYGISDYQRIIDVVKKDPVLQPMLVVVTPSLRLNGIAGNFSNGVSKGVVAAGVVVDDQNKMRKWDEYDSLSYAPPIALSGTAADSAVIGTGVARLLQMCAPLKLQDCPSVEQTGAPDGAGGNAPAAPANVAALSALEQASAPQAGATGIELLAASVRGAPNVAALNVVRAENWGVKEIDDSLIIMHLDQAQRLVFGGAAPQVTAIQIQLAHTAQIPAARARLDQLLASEFKGVPLEILDYETLTPIYKQVIQFFDSIFGFMSILIYVIVLFTVGNTMSMAVVERTAEIGTLRAIGQRHGGIRSLFVCEGVLLGLIGAVLGIVIALPIAYVINHSGLTWAPPGYSYEYPLMVRVWGDNRLMFGTAFSLAIVAVISAWWPANRAAKLNIVDALRHV</sequence>
<comment type="similarity">
    <text evidence="6">Belongs to the ABC-4 integral membrane protein family.</text>
</comment>
<evidence type="ECO:0000256" key="4">
    <source>
        <dbReference type="ARBA" id="ARBA00022989"/>
    </source>
</evidence>
<dbReference type="PANTHER" id="PTHR30572:SF4">
    <property type="entry name" value="ABC TRANSPORTER PERMEASE YTRF"/>
    <property type="match status" value="1"/>
</dbReference>
<dbReference type="PANTHER" id="PTHR30572">
    <property type="entry name" value="MEMBRANE COMPONENT OF TRANSPORTER-RELATED"/>
    <property type="match status" value="1"/>
</dbReference>
<keyword evidence="10" id="KW-1185">Reference proteome</keyword>
<name>A0ABT5K2D7_9BURK</name>
<organism evidence="9 10">
    <name type="scientific">Janthinobacterium fluminis</name>
    <dbReference type="NCBI Taxonomy" id="2987524"/>
    <lineage>
        <taxon>Bacteria</taxon>
        <taxon>Pseudomonadati</taxon>
        <taxon>Pseudomonadota</taxon>
        <taxon>Betaproteobacteria</taxon>
        <taxon>Burkholderiales</taxon>
        <taxon>Oxalobacteraceae</taxon>
        <taxon>Janthinobacterium</taxon>
    </lineage>
</organism>
<evidence type="ECO:0000256" key="6">
    <source>
        <dbReference type="ARBA" id="ARBA00038076"/>
    </source>
</evidence>
<keyword evidence="5 7" id="KW-0472">Membrane</keyword>
<comment type="subcellular location">
    <subcellularLocation>
        <location evidence="1">Cell membrane</location>
        <topology evidence="1">Multi-pass membrane protein</topology>
    </subcellularLocation>
</comment>
<protein>
    <submittedName>
        <fullName evidence="9">FtsX-like permease family protein</fullName>
    </submittedName>
</protein>
<evidence type="ECO:0000259" key="8">
    <source>
        <dbReference type="Pfam" id="PF02687"/>
    </source>
</evidence>
<feature type="transmembrane region" description="Helical" evidence="7">
    <location>
        <begin position="376"/>
        <end position="404"/>
    </location>
</feature>
<keyword evidence="2" id="KW-1003">Cell membrane</keyword>
<evidence type="ECO:0000256" key="3">
    <source>
        <dbReference type="ARBA" id="ARBA00022692"/>
    </source>
</evidence>
<keyword evidence="4 7" id="KW-1133">Transmembrane helix</keyword>
<dbReference type="EMBL" id="JAQQXR010000004">
    <property type="protein sequence ID" value="MDC8758426.1"/>
    <property type="molecule type" value="Genomic_DNA"/>
</dbReference>